<evidence type="ECO:0000256" key="4">
    <source>
        <dbReference type="ARBA" id="ARBA00018070"/>
    </source>
</evidence>
<evidence type="ECO:0000256" key="11">
    <source>
        <dbReference type="ARBA" id="ARBA00024615"/>
    </source>
</evidence>
<evidence type="ECO:0000256" key="5">
    <source>
        <dbReference type="ARBA" id="ARBA00022448"/>
    </source>
</evidence>
<dbReference type="GO" id="GO:0005789">
    <property type="term" value="C:endoplasmic reticulum membrane"/>
    <property type="evidence" value="ECO:0007669"/>
    <property type="project" value="UniProtKB-SubCell"/>
</dbReference>
<evidence type="ECO:0000256" key="9">
    <source>
        <dbReference type="ARBA" id="ARBA00023136"/>
    </source>
</evidence>
<evidence type="ECO:0000256" key="8">
    <source>
        <dbReference type="ARBA" id="ARBA00023055"/>
    </source>
</evidence>
<keyword evidence="7" id="KW-0072">Autophagy</keyword>
<dbReference type="GO" id="GO:0000422">
    <property type="term" value="P:autophagy of mitochondrion"/>
    <property type="evidence" value="ECO:0007669"/>
    <property type="project" value="TreeGrafter"/>
</dbReference>
<evidence type="ECO:0000313" key="12">
    <source>
        <dbReference type="EMBL" id="KZV55672.1"/>
    </source>
</evidence>
<dbReference type="GO" id="GO:0006869">
    <property type="term" value="P:lipid transport"/>
    <property type="evidence" value="ECO:0007669"/>
    <property type="project" value="UniProtKB-KW"/>
</dbReference>
<dbReference type="GO" id="GO:0061723">
    <property type="term" value="P:glycophagy"/>
    <property type="evidence" value="ECO:0007669"/>
    <property type="project" value="TreeGrafter"/>
</dbReference>
<organism evidence="12 13">
    <name type="scientific">Dorcoceras hygrometricum</name>
    <dbReference type="NCBI Taxonomy" id="472368"/>
    <lineage>
        <taxon>Eukaryota</taxon>
        <taxon>Viridiplantae</taxon>
        <taxon>Streptophyta</taxon>
        <taxon>Embryophyta</taxon>
        <taxon>Tracheophyta</taxon>
        <taxon>Spermatophyta</taxon>
        <taxon>Magnoliopsida</taxon>
        <taxon>eudicotyledons</taxon>
        <taxon>Gunneridae</taxon>
        <taxon>Pentapetalae</taxon>
        <taxon>asterids</taxon>
        <taxon>lamiids</taxon>
        <taxon>Lamiales</taxon>
        <taxon>Gesneriaceae</taxon>
        <taxon>Didymocarpoideae</taxon>
        <taxon>Trichosporeae</taxon>
        <taxon>Loxocarpinae</taxon>
        <taxon>Dorcoceras</taxon>
    </lineage>
</organism>
<dbReference type="EMBL" id="KQ988468">
    <property type="protein sequence ID" value="KZV55672.1"/>
    <property type="molecule type" value="Genomic_DNA"/>
</dbReference>
<keyword evidence="6" id="KW-0256">Endoplasmic reticulum</keyword>
<dbReference type="GO" id="GO:0034727">
    <property type="term" value="P:piecemeal microautophagy of the nucleus"/>
    <property type="evidence" value="ECO:0007669"/>
    <property type="project" value="TreeGrafter"/>
</dbReference>
<comment type="subcellular location">
    <subcellularLocation>
        <location evidence="1">Endoplasmic reticulum membrane</location>
        <topology evidence="1">Peripheral membrane protein</topology>
    </subcellularLocation>
    <subcellularLocation>
        <location evidence="2">Preautophagosomal structure membrane</location>
        <topology evidence="2">Peripheral membrane protein</topology>
    </subcellularLocation>
</comment>
<dbReference type="Proteomes" id="UP000250235">
    <property type="component" value="Unassembled WGS sequence"/>
</dbReference>
<dbReference type="InterPro" id="IPR026849">
    <property type="entry name" value="ATG2"/>
</dbReference>
<dbReference type="GO" id="GO:0061709">
    <property type="term" value="P:reticulophagy"/>
    <property type="evidence" value="ECO:0007669"/>
    <property type="project" value="TreeGrafter"/>
</dbReference>
<evidence type="ECO:0000256" key="10">
    <source>
        <dbReference type="ARBA" id="ARBA00024479"/>
    </source>
</evidence>
<keyword evidence="9" id="KW-0472">Membrane</keyword>
<gene>
    <name evidence="12" type="ORF">F511_24349</name>
</gene>
<keyword evidence="8" id="KW-0445">Lipid transport</keyword>
<keyword evidence="13" id="KW-1185">Reference proteome</keyword>
<dbReference type="Pfam" id="PF13329">
    <property type="entry name" value="ATG2_CAD"/>
    <property type="match status" value="3"/>
</dbReference>
<keyword evidence="5" id="KW-0813">Transport</keyword>
<accession>A0A2Z7DE84</accession>
<dbReference type="PANTHER" id="PTHR13190:SF1">
    <property type="entry name" value="AUTOPHAGY-RELATED 2, ISOFORM A"/>
    <property type="match status" value="1"/>
</dbReference>
<name>A0A2Z7DE84_9LAMI</name>
<evidence type="ECO:0000256" key="7">
    <source>
        <dbReference type="ARBA" id="ARBA00023006"/>
    </source>
</evidence>
<evidence type="ECO:0000313" key="13">
    <source>
        <dbReference type="Proteomes" id="UP000250235"/>
    </source>
</evidence>
<dbReference type="GO" id="GO:0034045">
    <property type="term" value="C:phagophore assembly site membrane"/>
    <property type="evidence" value="ECO:0007669"/>
    <property type="project" value="UniProtKB-SubCell"/>
</dbReference>
<reference evidence="12 13" key="1">
    <citation type="journal article" date="2015" name="Proc. Natl. Acad. Sci. U.S.A.">
        <title>The resurrection genome of Boea hygrometrica: A blueprint for survival of dehydration.</title>
        <authorList>
            <person name="Xiao L."/>
            <person name="Yang G."/>
            <person name="Zhang L."/>
            <person name="Yang X."/>
            <person name="Zhao S."/>
            <person name="Ji Z."/>
            <person name="Zhou Q."/>
            <person name="Hu M."/>
            <person name="Wang Y."/>
            <person name="Chen M."/>
            <person name="Xu Y."/>
            <person name="Jin H."/>
            <person name="Xiao X."/>
            <person name="Hu G."/>
            <person name="Bao F."/>
            <person name="Hu Y."/>
            <person name="Wan P."/>
            <person name="Li L."/>
            <person name="Deng X."/>
            <person name="Kuang T."/>
            <person name="Xiang C."/>
            <person name="Zhu J.K."/>
            <person name="Oliver M.J."/>
            <person name="He Y."/>
        </authorList>
    </citation>
    <scope>NUCLEOTIDE SEQUENCE [LARGE SCALE GENOMIC DNA]</scope>
    <source>
        <strain evidence="13">cv. XS01</strain>
    </source>
</reference>
<sequence>MFTWSIAKSAEAMFSRWAVKRLCKFLLKKKLGQFILGDIDLNQLDVQLRAGTIQLSDLALNVGYINHKLGTASVFVKEGSIGLLKVTMPWTDGGCRIEVDELEVVIAPRRVKVSEDKHKSCSDTKKDQASFSHVSSKLENEVANSELTNVSVDVHEGVKTIAKMVKWLLTSFHVQINKLIVAFDPLLEEENKKRLDQILVLRIGEVECGTHISEDSSSGSSTKVHNFLGFSRLENFMKFQGAVLELLHMDGLEHQSPTEVHTETHLVDWFSGHCPSGSMTTIVSGEKGGFSGNLKLSIPWKNGSLDICKVDADLSIEPLELRLQPSTIRCFIFLWGLFKDIGEECEDHNNNGLNSSSATSYCIPPDQGILSSEGFADNFYVKEKEPTNALLSDSHLISDWASKSHKERNDEEPDFGASMDQFFECFDGLRNSQSALGNSGMWNWTCSVFTAITAASNLASGSLHVSCETDIVSLHHGSEQQQVETNFDVSISKVSLLFSFSDEDQKEPSKTKNDTGDTASHIRCVCAQLVDLSVVFQVCSREMKFESNVHHIQLIDHLYSKNESRSVDARCCNGNSKSEIFLIQQMQDGVQSALRTFEKSNKDQGLDHCGGGFVDISLCIQDSDSCSHISNRNDFYSEDASVKFLQTSGVSQCHVTLNSGSSGGLLLGPTSFSLKMAPFVFWVNFDLIILMLDFLNEMAKSVKQTAMESGFVLKSEGKTYGPSPLSDQGKISLQPASMTKKRLEANMLFPNARIILCFPLSGHKNFSSYLCGEQFIIFDIVSSNIGGKKNPSAKPKPLGGTYSVEHLRKTGYVKVAQEANVEVLLRKNCENGHAWELECDESHIVLTTCHDTALGLFRLAAQLQKLFAPDIQEHVVHLENRWINAQQVYENMDERILGNNSPPSVSHTQTSSLDIRPKTSNLMDEICEDVFQLDGNSDGQAKFFEPHIRLSSTDISFGEQCFGVPEHRSADLPHTGNFSALGVGASMGTSLDKKIPELIEEYFFSDLQPLSELALKSHPSDMFYCKSHAVGVAQTGNCGWYEDTSLRILENHASKVNKQSNVWQLIETEASSSDSKIGDLSKAEGCIIFMNMNVVWRIYGGSDWFNLQNISRSSAMMTSGRDATICFELELSGIEFDYKFYPDGEISASRLSLTVQDFCLNDKSDHAPWKLVLGYYRSKKHPRMFSSKAVKLNLDAVKPDPSIPLEENRLRIALLPMRLHLHQSQLDFFINFFGNNNSSEPSPGTPSVSKKSGEQPEKTGNFLGQAISAEAFLPYFQASSFIICEGLIILAFLQKFDIWPLLIRVDYSPCHVDLTALSGGKYVELVNLVPWKDVELRLKHVQGVGLYGWNSVCETILGEWLEDISKNQVHKLLKGLPPIKSLVAVGSGAAKLVSLPVKNYRKDHRLIKGMQRGTIAFLRSISLEAIGLGVHLAAGAHNILLQAEYILSNIPPSVPWQVESRVVTNVRSNQPKDAQQGIHQACQSITDGLGKSASALIQTPLKKLQRGAGVGSTLATAVQATPAAAIAPASATAHAVHCALLGFRNSLDPERKRDSLEKYLGRARAPPRESMQ</sequence>
<dbReference type="GO" id="GO:0061908">
    <property type="term" value="C:phagophore"/>
    <property type="evidence" value="ECO:0007669"/>
    <property type="project" value="TreeGrafter"/>
</dbReference>
<comment type="catalytic activity">
    <reaction evidence="11">
        <text>a 1,2-diacyl-sn-glycero-3-phosphoethanolamine(in) = a 1,2-diacyl-sn-glycero-3-phosphoethanolamine(out)</text>
        <dbReference type="Rhea" id="RHEA:38895"/>
        <dbReference type="ChEBI" id="CHEBI:64612"/>
    </reaction>
</comment>
<dbReference type="OrthoDB" id="18982at2759"/>
<dbReference type="GO" id="GO:0000045">
    <property type="term" value="P:autophagosome assembly"/>
    <property type="evidence" value="ECO:0007669"/>
    <property type="project" value="TreeGrafter"/>
</dbReference>
<dbReference type="PANTHER" id="PTHR13190">
    <property type="entry name" value="AUTOPHAGY-RELATED 2, ISOFORM A"/>
    <property type="match status" value="1"/>
</dbReference>
<evidence type="ECO:0000256" key="3">
    <source>
        <dbReference type="ARBA" id="ARBA00009714"/>
    </source>
</evidence>
<evidence type="ECO:0000256" key="6">
    <source>
        <dbReference type="ARBA" id="ARBA00022824"/>
    </source>
</evidence>
<comment type="catalytic activity">
    <reaction evidence="10">
        <text>a 1,2-diacyl-sn-glycero-3-phospho-L-serine(in) = a 1,2-diacyl-sn-glycero-3-phospho-L-serine(out)</text>
        <dbReference type="Rhea" id="RHEA:38663"/>
        <dbReference type="ChEBI" id="CHEBI:57262"/>
    </reaction>
</comment>
<dbReference type="GO" id="GO:0043495">
    <property type="term" value="F:protein-membrane adaptor activity"/>
    <property type="evidence" value="ECO:0007669"/>
    <property type="project" value="TreeGrafter"/>
</dbReference>
<protein>
    <recommendedName>
        <fullName evidence="4">Autophagy-related protein 2</fullName>
    </recommendedName>
</protein>
<proteinExistence type="inferred from homology"/>
<evidence type="ECO:0000256" key="2">
    <source>
        <dbReference type="ARBA" id="ARBA00004623"/>
    </source>
</evidence>
<comment type="similarity">
    <text evidence="3">Belongs to the ATG2 family.</text>
</comment>
<evidence type="ECO:0000256" key="1">
    <source>
        <dbReference type="ARBA" id="ARBA00004406"/>
    </source>
</evidence>
<dbReference type="GO" id="GO:0032266">
    <property type="term" value="F:phosphatidylinositol-3-phosphate binding"/>
    <property type="evidence" value="ECO:0007669"/>
    <property type="project" value="TreeGrafter"/>
</dbReference>